<gene>
    <name evidence="2" type="ORF">FNL38_11140</name>
</gene>
<comment type="caution">
    <text evidence="2">The sequence shown here is derived from an EMBL/GenBank/DDBJ whole genome shotgun (WGS) entry which is preliminary data.</text>
</comment>
<dbReference type="EMBL" id="VNIQ01000011">
    <property type="protein sequence ID" value="TYQ00826.1"/>
    <property type="molecule type" value="Genomic_DNA"/>
</dbReference>
<accession>A0A652YIS3</accession>
<feature type="compositionally biased region" description="Basic and acidic residues" evidence="1">
    <location>
        <begin position="1"/>
        <end position="11"/>
    </location>
</feature>
<organism evidence="2">
    <name type="scientific">Nocardia globerula</name>
    <dbReference type="NCBI Taxonomy" id="1818"/>
    <lineage>
        <taxon>Bacteria</taxon>
        <taxon>Bacillati</taxon>
        <taxon>Actinomycetota</taxon>
        <taxon>Actinomycetes</taxon>
        <taxon>Mycobacteriales</taxon>
        <taxon>Nocardiaceae</taxon>
        <taxon>Nocardia</taxon>
    </lineage>
</organism>
<proteinExistence type="predicted"/>
<dbReference type="AlphaFoldDB" id="A0A652YIS3"/>
<evidence type="ECO:0000313" key="2">
    <source>
        <dbReference type="EMBL" id="TYQ00826.1"/>
    </source>
</evidence>
<evidence type="ECO:0000256" key="1">
    <source>
        <dbReference type="SAM" id="MobiDB-lite"/>
    </source>
</evidence>
<protein>
    <submittedName>
        <fullName evidence="2">Uncharacterized protein</fullName>
    </submittedName>
</protein>
<feature type="region of interest" description="Disordered" evidence="1">
    <location>
        <begin position="1"/>
        <end position="30"/>
    </location>
</feature>
<reference evidence="2" key="1">
    <citation type="submission" date="2019-07" db="EMBL/GenBank/DDBJ databases">
        <title>Genomic Encyclopedia of Type Strains, Phase IV (KMG-IV): sequencing the most valuable type-strain genomes for metagenomic binning, comparative biology and taxonomic classification.</title>
        <authorList>
            <person name="Goeker M."/>
        </authorList>
    </citation>
    <scope>NUCLEOTIDE SEQUENCE</scope>
    <source>
        <strain evidence="2">DSM 44596</strain>
    </source>
</reference>
<name>A0A652YIS3_NOCGL</name>
<sequence length="60" mass="6619">MSEIADSDKPKRWTPAPDNGQAGTVLLPDGGWAYRYKGSDELIHMKKPQYPDDSAESPAE</sequence>